<accession>A0A0B0NP16</accession>
<evidence type="ECO:0000313" key="2">
    <source>
        <dbReference type="Proteomes" id="UP000032142"/>
    </source>
</evidence>
<protein>
    <submittedName>
        <fullName evidence="1">Uncharacterized protein</fullName>
    </submittedName>
</protein>
<sequence>MTLTLMCEPV</sequence>
<organism evidence="1 2">
    <name type="scientific">Gossypium arboreum</name>
    <name type="common">Tree cotton</name>
    <name type="synonym">Gossypium nanking</name>
    <dbReference type="NCBI Taxonomy" id="29729"/>
    <lineage>
        <taxon>Eukaryota</taxon>
        <taxon>Viridiplantae</taxon>
        <taxon>Streptophyta</taxon>
        <taxon>Embryophyta</taxon>
        <taxon>Tracheophyta</taxon>
        <taxon>Spermatophyta</taxon>
        <taxon>Magnoliopsida</taxon>
        <taxon>eudicotyledons</taxon>
        <taxon>Gunneridae</taxon>
        <taxon>Pentapetalae</taxon>
        <taxon>rosids</taxon>
        <taxon>malvids</taxon>
        <taxon>Malvales</taxon>
        <taxon>Malvaceae</taxon>
        <taxon>Malvoideae</taxon>
        <taxon>Gossypium</taxon>
    </lineage>
</organism>
<gene>
    <name evidence="1" type="ORF">F383_17681</name>
</gene>
<keyword evidence="2" id="KW-1185">Reference proteome</keyword>
<name>A0A0B0NP16_GOSAR</name>
<evidence type="ECO:0000313" key="1">
    <source>
        <dbReference type="EMBL" id="KHG14387.1"/>
    </source>
</evidence>
<dbReference type="EMBL" id="KN401438">
    <property type="protein sequence ID" value="KHG14387.1"/>
    <property type="molecule type" value="Genomic_DNA"/>
</dbReference>
<proteinExistence type="predicted"/>
<reference evidence="2" key="1">
    <citation type="submission" date="2014-09" db="EMBL/GenBank/DDBJ databases">
        <authorList>
            <person name="Mudge J."/>
            <person name="Ramaraj T."/>
            <person name="Lindquist I.E."/>
            <person name="Bharti A.K."/>
            <person name="Sundararajan A."/>
            <person name="Cameron C.T."/>
            <person name="Woodward J.E."/>
            <person name="May G.D."/>
            <person name="Brubaker C."/>
            <person name="Broadhvest J."/>
            <person name="Wilkins T.A."/>
        </authorList>
    </citation>
    <scope>NUCLEOTIDE SEQUENCE</scope>
    <source>
        <strain evidence="2">cv. AKA8401</strain>
    </source>
</reference>
<dbReference type="Proteomes" id="UP000032142">
    <property type="component" value="Unassembled WGS sequence"/>
</dbReference>